<comment type="caution">
    <text evidence="6">The sequence shown here is derived from an EMBL/GenBank/DDBJ whole genome shotgun (WGS) entry which is preliminary data.</text>
</comment>
<evidence type="ECO:0000256" key="1">
    <source>
        <dbReference type="ARBA" id="ARBA00001968"/>
    </source>
</evidence>
<feature type="domain" description="Transcription activator GCR1-like" evidence="4">
    <location>
        <begin position="418"/>
        <end position="483"/>
    </location>
</feature>
<feature type="compositionally biased region" description="Low complexity" evidence="3">
    <location>
        <begin position="344"/>
        <end position="376"/>
    </location>
</feature>
<evidence type="ECO:0000256" key="2">
    <source>
        <dbReference type="ARBA" id="ARBA00022723"/>
    </source>
</evidence>
<accession>A0A8H4BQH2</accession>
<evidence type="ECO:0000256" key="3">
    <source>
        <dbReference type="SAM" id="MobiDB-lite"/>
    </source>
</evidence>
<proteinExistence type="predicted"/>
<dbReference type="Pfam" id="PF13359">
    <property type="entry name" value="DDE_Tnp_4"/>
    <property type="match status" value="1"/>
</dbReference>
<comment type="cofactor">
    <cofactor evidence="1">
        <name>a divalent metal cation</name>
        <dbReference type="ChEBI" id="CHEBI:60240"/>
    </cofactor>
</comment>
<evidence type="ECO:0000313" key="6">
    <source>
        <dbReference type="EMBL" id="KAF1806241.1"/>
    </source>
</evidence>
<feature type="region of interest" description="Disordered" evidence="3">
    <location>
        <begin position="326"/>
        <end position="376"/>
    </location>
</feature>
<evidence type="ECO:0008006" key="8">
    <source>
        <dbReference type="Google" id="ProtNLM"/>
    </source>
</evidence>
<evidence type="ECO:0000313" key="7">
    <source>
        <dbReference type="Proteomes" id="UP000469890"/>
    </source>
</evidence>
<dbReference type="Pfam" id="PF12550">
    <property type="entry name" value="GCR1_C"/>
    <property type="match status" value="1"/>
</dbReference>
<gene>
    <name evidence="6" type="ORF">FB192DRAFT_1441636</name>
</gene>
<dbReference type="EMBL" id="JAAECE010000001">
    <property type="protein sequence ID" value="KAF1806241.1"/>
    <property type="molecule type" value="Genomic_DNA"/>
</dbReference>
<keyword evidence="2" id="KW-0479">Metal-binding</keyword>
<evidence type="ECO:0000259" key="5">
    <source>
        <dbReference type="Pfam" id="PF13359"/>
    </source>
</evidence>
<dbReference type="InterPro" id="IPR022210">
    <property type="entry name" value="TF_GCR1-like"/>
</dbReference>
<dbReference type="Proteomes" id="UP000469890">
    <property type="component" value="Unassembled WGS sequence"/>
</dbReference>
<dbReference type="GO" id="GO:0046872">
    <property type="term" value="F:metal ion binding"/>
    <property type="evidence" value="ECO:0007669"/>
    <property type="project" value="UniProtKB-KW"/>
</dbReference>
<evidence type="ECO:0000259" key="4">
    <source>
        <dbReference type="Pfam" id="PF12550"/>
    </source>
</evidence>
<organism evidence="6 7">
    <name type="scientific">Mucor circinelloides f. lusitanicus</name>
    <name type="common">Mucor racemosus var. lusitanicus</name>
    <dbReference type="NCBI Taxonomy" id="29924"/>
    <lineage>
        <taxon>Eukaryota</taxon>
        <taxon>Fungi</taxon>
        <taxon>Fungi incertae sedis</taxon>
        <taxon>Mucoromycota</taxon>
        <taxon>Mucoromycotina</taxon>
        <taxon>Mucoromycetes</taxon>
        <taxon>Mucorales</taxon>
        <taxon>Mucorineae</taxon>
        <taxon>Mucoraceae</taxon>
        <taxon>Mucor</taxon>
    </lineage>
</organism>
<sequence length="494" mass="55406">MPRTTTLRKKAIKANDTPEKITDATTLKKVIKGATEGTALNINDPEAIKAFEDIAQLANVVRKKGNIAKGKKKVIKKKRYLHIRGNQLPKMISKEAKINYIMGLDDEAFLEEFRMDSSSERFFEAVMNLMTIDFLFWPSNFEKTAIALANEEKLGFPNNVVGFIYGCHHFDLAVAPSYRREEHDMRVLKESHLGMNINNEYFSGEEYFVLGDGGYKAYNCLVPVKKTPMGEPMSRADEKKFNTYISIMRIKIEHAFGILKDRFYSLKSIPIKVKCLYDVRRVSQWIRVCVILNNFLMSQESDEVTIKLKAVWEHKELEEIERLQQVTTKRDLPATGQSEANEESSSLSPTTEAAPTTPAPAPASASASDGSSTSTLPNQLSFSLPVAASQPLPAASQLPASSAAVGTEGLAITIQAFKNAETLPTLWRIWFDGPPGFHPVCKLDSVYGVKNWRGASGGLSKFYQRRQKVIKRMEVFLSTANYTMTVIEMRELGY</sequence>
<reference evidence="6 7" key="1">
    <citation type="submission" date="2019-09" db="EMBL/GenBank/DDBJ databases">
        <authorList>
            <consortium name="DOE Joint Genome Institute"/>
            <person name="Mondo S.J."/>
            <person name="Navarro-Mendoza M.I."/>
            <person name="Perez-Arques C."/>
            <person name="Panchal S."/>
            <person name="Nicolas F.E."/>
            <person name="Ganguly P."/>
            <person name="Pangilinan J."/>
            <person name="Grigoriev I."/>
            <person name="Heitman J."/>
            <person name="Sanya K."/>
            <person name="Garre V."/>
        </authorList>
    </citation>
    <scope>NUCLEOTIDE SEQUENCE [LARGE SCALE GENOMIC DNA]</scope>
    <source>
        <strain evidence="6 7">MU402</strain>
    </source>
</reference>
<dbReference type="InterPro" id="IPR027806">
    <property type="entry name" value="HARBI1_dom"/>
</dbReference>
<name>A0A8H4BQH2_MUCCL</name>
<dbReference type="AlphaFoldDB" id="A0A8H4BQH2"/>
<feature type="domain" description="DDE Tnp4" evidence="5">
    <location>
        <begin position="181"/>
        <end position="294"/>
    </location>
</feature>
<protein>
    <recommendedName>
        <fullName evidence="8">DDE Tnp4 domain-containing protein</fullName>
    </recommendedName>
</protein>